<comment type="caution">
    <text evidence="3">The sequence shown here is derived from an EMBL/GenBank/DDBJ whole genome shotgun (WGS) entry which is preliminary data.</text>
</comment>
<evidence type="ECO:0000313" key="4">
    <source>
        <dbReference type="Proteomes" id="UP000237968"/>
    </source>
</evidence>
<dbReference type="Pfam" id="PF00144">
    <property type="entry name" value="Beta-lactamase"/>
    <property type="match status" value="1"/>
</dbReference>
<dbReference type="InterPro" id="IPR012338">
    <property type="entry name" value="Beta-lactam/transpept-like"/>
</dbReference>
<keyword evidence="4" id="KW-1185">Reference proteome</keyword>
<proteinExistence type="predicted"/>
<accession>A0A2S9XR89</accession>
<dbReference type="RefSeq" id="WP_219906816.1">
    <property type="nucleotide sequence ID" value="NZ_PVNK01000171.1"/>
</dbReference>
<evidence type="ECO:0000259" key="2">
    <source>
        <dbReference type="Pfam" id="PF00144"/>
    </source>
</evidence>
<protein>
    <submittedName>
        <fullName evidence="3">Beta-lactamase</fullName>
    </submittedName>
</protein>
<dbReference type="InterPro" id="IPR001466">
    <property type="entry name" value="Beta-lactam-related"/>
</dbReference>
<organism evidence="3 4">
    <name type="scientific">Enhygromyxa salina</name>
    <dbReference type="NCBI Taxonomy" id="215803"/>
    <lineage>
        <taxon>Bacteria</taxon>
        <taxon>Pseudomonadati</taxon>
        <taxon>Myxococcota</taxon>
        <taxon>Polyangia</taxon>
        <taxon>Nannocystales</taxon>
        <taxon>Nannocystaceae</taxon>
        <taxon>Enhygromyxa</taxon>
    </lineage>
</organism>
<dbReference type="PANTHER" id="PTHR43283:SF7">
    <property type="entry name" value="BETA-LACTAMASE-RELATED DOMAIN-CONTAINING PROTEIN"/>
    <property type="match status" value="1"/>
</dbReference>
<feature type="region of interest" description="Disordered" evidence="1">
    <location>
        <begin position="250"/>
        <end position="273"/>
    </location>
</feature>
<name>A0A2S9XR89_9BACT</name>
<dbReference type="AlphaFoldDB" id="A0A2S9XR89"/>
<gene>
    <name evidence="3" type="ORF">ENSA5_39730</name>
</gene>
<feature type="domain" description="Beta-lactamase-related" evidence="2">
    <location>
        <begin position="122"/>
        <end position="240"/>
    </location>
</feature>
<dbReference type="PANTHER" id="PTHR43283">
    <property type="entry name" value="BETA-LACTAMASE-RELATED"/>
    <property type="match status" value="1"/>
</dbReference>
<dbReference type="Gene3D" id="3.40.710.10">
    <property type="entry name" value="DD-peptidase/beta-lactamase superfamily"/>
    <property type="match status" value="1"/>
</dbReference>
<evidence type="ECO:0000313" key="3">
    <source>
        <dbReference type="EMBL" id="PRP95388.1"/>
    </source>
</evidence>
<evidence type="ECO:0000256" key="1">
    <source>
        <dbReference type="SAM" id="MobiDB-lite"/>
    </source>
</evidence>
<dbReference type="Proteomes" id="UP000237968">
    <property type="component" value="Unassembled WGS sequence"/>
</dbReference>
<reference evidence="3 4" key="1">
    <citation type="submission" date="2018-03" db="EMBL/GenBank/DDBJ databases">
        <title>Draft Genome Sequences of the Obligatory Marine Myxobacteria Enhygromyxa salina SWB005.</title>
        <authorList>
            <person name="Poehlein A."/>
            <person name="Moghaddam J.A."/>
            <person name="Harms H."/>
            <person name="Alanjari M."/>
            <person name="Koenig G.M."/>
            <person name="Daniel R."/>
            <person name="Schaeberle T.F."/>
        </authorList>
    </citation>
    <scope>NUCLEOTIDE SEQUENCE [LARGE SCALE GENOMIC DNA]</scope>
    <source>
        <strain evidence="3 4">SWB005</strain>
    </source>
</reference>
<dbReference type="SUPFAM" id="SSF56601">
    <property type="entry name" value="beta-lactamase/transpeptidase-like"/>
    <property type="match status" value="1"/>
</dbReference>
<dbReference type="EMBL" id="PVNK01000171">
    <property type="protein sequence ID" value="PRP95388.1"/>
    <property type="molecule type" value="Genomic_DNA"/>
</dbReference>
<dbReference type="InterPro" id="IPR050789">
    <property type="entry name" value="Diverse_Enzym_Activities"/>
</dbReference>
<sequence length="273" mass="29535">MALDDAGDLIVVGSLQGNTNKDLWIEKRSGADGSTAWTVLEVSDFDGDNEPGDVELGADGSIFVSGTVRMGDDDTDVWVRKLSSADGAAAWTATYSGNTDMSGLSIDKGSQLAPAPDGSVYVDTVWSYSSGTTNLLQRRIRELFADDAADHRFPREALFEPLGMTSAIMETDPSGTFVGSSFMYATPRDWARFGQLFLQDGVSEGQRILPEGWVARSVTPTPTHPSAGYGLQWWLNAAEDPARRARCRTCRETPTGPRGTRARRSWSSPPGTR</sequence>